<feature type="modified residue" description="4-aspartylphosphate" evidence="13">
    <location>
        <position position="474"/>
    </location>
</feature>
<evidence type="ECO:0000256" key="7">
    <source>
        <dbReference type="ARBA" id="ARBA00022741"/>
    </source>
</evidence>
<protein>
    <recommendedName>
        <fullName evidence="3">histidine kinase</fullName>
        <ecNumber evidence="3">2.7.13.3</ecNumber>
    </recommendedName>
</protein>
<dbReference type="GO" id="GO:0000155">
    <property type="term" value="F:phosphorelay sensor kinase activity"/>
    <property type="evidence" value="ECO:0007669"/>
    <property type="project" value="InterPro"/>
</dbReference>
<dbReference type="InterPro" id="IPR011006">
    <property type="entry name" value="CheY-like_superfamily"/>
</dbReference>
<keyword evidence="4" id="KW-1003">Cell membrane</keyword>
<dbReference type="InterPro" id="IPR035965">
    <property type="entry name" value="PAS-like_dom_sf"/>
</dbReference>
<dbReference type="SMART" id="SM00073">
    <property type="entry name" value="HPT"/>
    <property type="match status" value="1"/>
</dbReference>
<proteinExistence type="predicted"/>
<dbReference type="SUPFAM" id="SSF52172">
    <property type="entry name" value="CheY-like"/>
    <property type="match status" value="1"/>
</dbReference>
<evidence type="ECO:0000313" key="17">
    <source>
        <dbReference type="EMBL" id="SEU04425.1"/>
    </source>
</evidence>
<dbReference type="Gene3D" id="3.30.565.10">
    <property type="entry name" value="Histidine kinase-like ATPase, C-terminal domain"/>
    <property type="match status" value="1"/>
</dbReference>
<evidence type="ECO:0000256" key="9">
    <source>
        <dbReference type="ARBA" id="ARBA00022989"/>
    </source>
</evidence>
<dbReference type="GO" id="GO:0005886">
    <property type="term" value="C:plasma membrane"/>
    <property type="evidence" value="ECO:0007669"/>
    <property type="project" value="UniProtKB-SubCell"/>
</dbReference>
<dbReference type="PROSITE" id="PS50109">
    <property type="entry name" value="HIS_KIN"/>
    <property type="match status" value="1"/>
</dbReference>
<dbReference type="Gene3D" id="3.40.50.2300">
    <property type="match status" value="1"/>
</dbReference>
<evidence type="ECO:0000313" key="18">
    <source>
        <dbReference type="Proteomes" id="UP000198697"/>
    </source>
</evidence>
<evidence type="ECO:0000256" key="12">
    <source>
        <dbReference type="PROSITE-ProRule" id="PRU00110"/>
    </source>
</evidence>
<evidence type="ECO:0000256" key="10">
    <source>
        <dbReference type="ARBA" id="ARBA00023012"/>
    </source>
</evidence>
<dbReference type="STRING" id="82805.SAMN04487998_3651"/>
<dbReference type="AlphaFoldDB" id="A0A1I0J3Z2"/>
<dbReference type="InterPro" id="IPR003661">
    <property type="entry name" value="HisK_dim/P_dom"/>
</dbReference>
<dbReference type="InterPro" id="IPR004358">
    <property type="entry name" value="Sig_transdc_His_kin-like_C"/>
</dbReference>
<dbReference type="PANTHER" id="PTHR45339:SF1">
    <property type="entry name" value="HYBRID SIGNAL TRANSDUCTION HISTIDINE KINASE J"/>
    <property type="match status" value="1"/>
</dbReference>
<dbReference type="SMART" id="SM00448">
    <property type="entry name" value="REC"/>
    <property type="match status" value="1"/>
</dbReference>
<dbReference type="InterPro" id="IPR001789">
    <property type="entry name" value="Sig_transdc_resp-reg_receiver"/>
</dbReference>
<dbReference type="SUPFAM" id="SSF55785">
    <property type="entry name" value="PYP-like sensor domain (PAS domain)"/>
    <property type="match status" value="1"/>
</dbReference>
<dbReference type="Gene3D" id="3.30.450.20">
    <property type="entry name" value="PAS domain"/>
    <property type="match status" value="1"/>
</dbReference>
<dbReference type="InterPro" id="IPR036097">
    <property type="entry name" value="HisK_dim/P_sf"/>
</dbReference>
<dbReference type="EMBL" id="FOHS01000006">
    <property type="protein sequence ID" value="SEU04425.1"/>
    <property type="molecule type" value="Genomic_DNA"/>
</dbReference>
<evidence type="ECO:0000256" key="6">
    <source>
        <dbReference type="ARBA" id="ARBA00022692"/>
    </source>
</evidence>
<dbReference type="Gene3D" id="1.10.287.130">
    <property type="match status" value="1"/>
</dbReference>
<keyword evidence="5 13" id="KW-0597">Phosphoprotein</keyword>
<dbReference type="PROSITE" id="PS50110">
    <property type="entry name" value="RESPONSE_REGULATORY"/>
    <property type="match status" value="1"/>
</dbReference>
<feature type="domain" description="Histidine kinase" evidence="14">
    <location>
        <begin position="183"/>
        <end position="403"/>
    </location>
</feature>
<dbReference type="EC" id="2.7.13.3" evidence="3"/>
<comment type="subcellular location">
    <subcellularLocation>
        <location evidence="2">Cell membrane</location>
        <topology evidence="2">Multi-pass membrane protein</topology>
    </subcellularLocation>
</comment>
<dbReference type="CDD" id="cd17546">
    <property type="entry name" value="REC_hyHK_CKI1_RcsC-like"/>
    <property type="match status" value="1"/>
</dbReference>
<dbReference type="PROSITE" id="PS50894">
    <property type="entry name" value="HPT"/>
    <property type="match status" value="1"/>
</dbReference>
<dbReference type="InterPro" id="IPR005467">
    <property type="entry name" value="His_kinase_dom"/>
</dbReference>
<dbReference type="Gene3D" id="1.20.120.160">
    <property type="entry name" value="HPT domain"/>
    <property type="match status" value="1"/>
</dbReference>
<dbReference type="SMART" id="SM00387">
    <property type="entry name" value="HATPase_c"/>
    <property type="match status" value="1"/>
</dbReference>
<organism evidence="17 18">
    <name type="scientific">Hymenobacter actinosclerus</name>
    <dbReference type="NCBI Taxonomy" id="82805"/>
    <lineage>
        <taxon>Bacteria</taxon>
        <taxon>Pseudomonadati</taxon>
        <taxon>Bacteroidota</taxon>
        <taxon>Cytophagia</taxon>
        <taxon>Cytophagales</taxon>
        <taxon>Hymenobacteraceae</taxon>
        <taxon>Hymenobacter</taxon>
    </lineage>
</organism>
<dbReference type="InterPro" id="IPR036890">
    <property type="entry name" value="HATPase_C_sf"/>
</dbReference>
<gene>
    <name evidence="17" type="ORF">SAMN04487998_3651</name>
</gene>
<evidence type="ECO:0000256" key="2">
    <source>
        <dbReference type="ARBA" id="ARBA00004651"/>
    </source>
</evidence>
<evidence type="ECO:0000256" key="3">
    <source>
        <dbReference type="ARBA" id="ARBA00012438"/>
    </source>
</evidence>
<evidence type="ECO:0000256" key="5">
    <source>
        <dbReference type="ARBA" id="ARBA00022553"/>
    </source>
</evidence>
<evidence type="ECO:0000259" key="16">
    <source>
        <dbReference type="PROSITE" id="PS50894"/>
    </source>
</evidence>
<keyword evidence="8" id="KW-0067">ATP-binding</keyword>
<accession>A0A1I0J3Z2</accession>
<dbReference type="GO" id="GO:0005524">
    <property type="term" value="F:ATP binding"/>
    <property type="evidence" value="ECO:0007669"/>
    <property type="project" value="UniProtKB-KW"/>
</dbReference>
<name>A0A1I0J3Z2_9BACT</name>
<dbReference type="SUPFAM" id="SSF47226">
    <property type="entry name" value="Histidine-containing phosphotransfer domain, HPT domain"/>
    <property type="match status" value="1"/>
</dbReference>
<dbReference type="Pfam" id="PF01627">
    <property type="entry name" value="Hpt"/>
    <property type="match status" value="1"/>
</dbReference>
<keyword evidence="9" id="KW-1133">Transmembrane helix</keyword>
<dbReference type="InterPro" id="IPR008207">
    <property type="entry name" value="Sig_transdc_His_kin_Hpt_dom"/>
</dbReference>
<feature type="modified residue" description="Phosphohistidine" evidence="12">
    <location>
        <position position="615"/>
    </location>
</feature>
<dbReference type="SMART" id="SM00388">
    <property type="entry name" value="HisKA"/>
    <property type="match status" value="1"/>
</dbReference>
<comment type="catalytic activity">
    <reaction evidence="1">
        <text>ATP + protein L-histidine = ADP + protein N-phospho-L-histidine.</text>
        <dbReference type="EC" id="2.7.13.3"/>
    </reaction>
</comment>
<dbReference type="CDD" id="cd16922">
    <property type="entry name" value="HATPase_EvgS-ArcB-TorS-like"/>
    <property type="match status" value="1"/>
</dbReference>
<dbReference type="CDD" id="cd00088">
    <property type="entry name" value="HPT"/>
    <property type="match status" value="1"/>
</dbReference>
<keyword evidence="6" id="KW-0812">Transmembrane</keyword>
<sequence>MGSKPASLSAALATERRRAQLAEAELARLRGQLAGLHQPAAAAVASSGGQPHLQEQQQDIMQQVISISPHFICVEDAAGQIIMTNRSHEHIRRWKDNRACAVHHPAAPPATPVAGPPPSVVEFEECYPLADGETHWFHTTQSPLLRADGSYYLFTFSSDITHLKHITQLAEQSAQARQMFMANMSHEIRTPLHGIMGMVQLLSKEALTPEQADYTEILQASTENLLVVINEILDFAKIESGNIALERIPFDIAHTVRTALQSSAFAASEKGLHLIIRGLEQGLPLVAGDPHRLRQVLMNLLGNAVKFTERGTVTVTIEARRQNDQLSTTFRVADTGIGISPENLTSIFNSFQQANSSISRLYGGTGLGLAICKDLVELQGGRMEVQSEPGRGSCFAFTICYPLSDQPLVQQEPARLEPELLRGLRILFVEDNALNQLIAVALMNQWHVRADMAFNGEEALKKAQEEPYDLILMDIQMPQLDGIAATSRLQAADGPNRHTPVVAFTADALRINDETMGNFGFADFLTKPYTEQQLYSLLARVSQRAGSGPPVAAGAARAPDPKQHYDFQLLGRLANDDDFIRQLLELFIERVPRQLQELAEASERADWHTISTTAHSLKSAFGTLNIHPEAARLKKLEELAEARAPKEELLLVVAAIAAATEPFLALFTTAIAELKPASH</sequence>
<evidence type="ECO:0000256" key="11">
    <source>
        <dbReference type="ARBA" id="ARBA00023136"/>
    </source>
</evidence>
<dbReference type="SUPFAM" id="SSF55874">
    <property type="entry name" value="ATPase domain of HSP90 chaperone/DNA topoisomerase II/histidine kinase"/>
    <property type="match status" value="1"/>
</dbReference>
<keyword evidence="18" id="KW-1185">Reference proteome</keyword>
<evidence type="ECO:0000256" key="4">
    <source>
        <dbReference type="ARBA" id="ARBA00022475"/>
    </source>
</evidence>
<dbReference type="PANTHER" id="PTHR45339">
    <property type="entry name" value="HYBRID SIGNAL TRANSDUCTION HISTIDINE KINASE J"/>
    <property type="match status" value="1"/>
</dbReference>
<evidence type="ECO:0000256" key="8">
    <source>
        <dbReference type="ARBA" id="ARBA00022840"/>
    </source>
</evidence>
<evidence type="ECO:0000256" key="13">
    <source>
        <dbReference type="PROSITE-ProRule" id="PRU00169"/>
    </source>
</evidence>
<dbReference type="Pfam" id="PF00512">
    <property type="entry name" value="HisKA"/>
    <property type="match status" value="1"/>
</dbReference>
<evidence type="ECO:0000259" key="14">
    <source>
        <dbReference type="PROSITE" id="PS50109"/>
    </source>
</evidence>
<evidence type="ECO:0000259" key="15">
    <source>
        <dbReference type="PROSITE" id="PS50110"/>
    </source>
</evidence>
<dbReference type="InterPro" id="IPR036641">
    <property type="entry name" value="HPT_dom_sf"/>
</dbReference>
<keyword evidence="7" id="KW-0547">Nucleotide-binding</keyword>
<keyword evidence="10" id="KW-0902">Two-component regulatory system</keyword>
<dbReference type="SUPFAM" id="SSF47384">
    <property type="entry name" value="Homodimeric domain of signal transducing histidine kinase"/>
    <property type="match status" value="1"/>
</dbReference>
<dbReference type="PRINTS" id="PR00344">
    <property type="entry name" value="BCTRLSENSOR"/>
</dbReference>
<feature type="domain" description="Response regulatory" evidence="15">
    <location>
        <begin position="425"/>
        <end position="542"/>
    </location>
</feature>
<dbReference type="FunFam" id="3.30.565.10:FF:000010">
    <property type="entry name" value="Sensor histidine kinase RcsC"/>
    <property type="match status" value="1"/>
</dbReference>
<dbReference type="Proteomes" id="UP000198697">
    <property type="component" value="Unassembled WGS sequence"/>
</dbReference>
<dbReference type="RefSeq" id="WP_092774159.1">
    <property type="nucleotide sequence ID" value="NZ_FOHS01000006.1"/>
</dbReference>
<dbReference type="InterPro" id="IPR003594">
    <property type="entry name" value="HATPase_dom"/>
</dbReference>
<reference evidence="18" key="1">
    <citation type="submission" date="2016-10" db="EMBL/GenBank/DDBJ databases">
        <authorList>
            <person name="Varghese N."/>
            <person name="Submissions S."/>
        </authorList>
    </citation>
    <scope>NUCLEOTIDE SEQUENCE [LARGE SCALE GENOMIC DNA]</scope>
    <source>
        <strain evidence="18">DSM 15310</strain>
    </source>
</reference>
<dbReference type="CDD" id="cd00082">
    <property type="entry name" value="HisKA"/>
    <property type="match status" value="1"/>
</dbReference>
<feature type="domain" description="HPt" evidence="16">
    <location>
        <begin position="576"/>
        <end position="679"/>
    </location>
</feature>
<dbReference type="Pfam" id="PF00072">
    <property type="entry name" value="Response_reg"/>
    <property type="match status" value="1"/>
</dbReference>
<dbReference type="OrthoDB" id="9797097at2"/>
<dbReference type="Pfam" id="PF02518">
    <property type="entry name" value="HATPase_c"/>
    <property type="match status" value="1"/>
</dbReference>
<keyword evidence="11" id="KW-0472">Membrane</keyword>
<evidence type="ECO:0000256" key="1">
    <source>
        <dbReference type="ARBA" id="ARBA00000085"/>
    </source>
</evidence>